<evidence type="ECO:0000256" key="5">
    <source>
        <dbReference type="SAM" id="Coils"/>
    </source>
</evidence>
<dbReference type="PANTHER" id="PTHR15913">
    <property type="entry name" value="ACID CLUSTER PROTEIN 33"/>
    <property type="match status" value="1"/>
</dbReference>
<keyword evidence="5" id="KW-0175">Coiled coil</keyword>
<dbReference type="Pfam" id="PF00561">
    <property type="entry name" value="Abhydrolase_1"/>
    <property type="match status" value="1"/>
</dbReference>
<dbReference type="InterPro" id="IPR026151">
    <property type="entry name" value="Maspardin"/>
</dbReference>
<evidence type="ECO:0000256" key="1">
    <source>
        <dbReference type="ARBA" id="ARBA00004496"/>
    </source>
</evidence>
<dbReference type="STRING" id="10228.B3RRR2"/>
<evidence type="ECO:0000256" key="3">
    <source>
        <dbReference type="ARBA" id="ARBA00020148"/>
    </source>
</evidence>
<keyword evidence="4" id="KW-0963">Cytoplasm</keyword>
<evidence type="ECO:0000313" key="7">
    <source>
        <dbReference type="EMBL" id="EDV26915.1"/>
    </source>
</evidence>
<keyword evidence="8" id="KW-1185">Reference proteome</keyword>
<dbReference type="PhylomeDB" id="B3RRR2"/>
<comment type="subcellular location">
    <subcellularLocation>
        <location evidence="1">Cytoplasm</location>
    </subcellularLocation>
</comment>
<sequence length="316" mass="35686">MNSSIGCLAKSPEYQSFRSTIAQRKVAIDNKSENWVIYDAGPRSVRSPLIFLPPASGSADVFFKQIVFLSSVGYRVISVEYPSYWTHAEWTEGFKKLLDTLQLDKVHLFGASLGGFLAQKVAESTHINPRIHSIILCNSFSDTSVFTHNAIASTFWLMPSFLLKRIILEGFNDDIVDKDVADSVDFMVERVEGLKRSQLASRLKLNCSDSYVEPQKLSDVIITIIDVFDESALSQNVKEEMYKCYPNSRRAHLKDGGNFPYLSRSVEVNLYIQIHMRQFIGSRCSAVAPEFERDLDNVQTELENQLRENSNSSSNG</sequence>
<dbReference type="eggNOG" id="ENOG502QPSD">
    <property type="taxonomic scope" value="Eukaryota"/>
</dbReference>
<dbReference type="OMA" id="CYVQPQK"/>
<dbReference type="FunCoup" id="B3RRR2">
    <property type="interactions" value="984"/>
</dbReference>
<dbReference type="EMBL" id="DS985243">
    <property type="protein sequence ID" value="EDV26915.1"/>
    <property type="molecule type" value="Genomic_DNA"/>
</dbReference>
<name>B3RRR2_TRIAD</name>
<dbReference type="ESTHER" id="triad-b3rrr2">
    <property type="family name" value="Maspardin-ACP33-SPG21_like"/>
</dbReference>
<dbReference type="SUPFAM" id="SSF53474">
    <property type="entry name" value="alpha/beta-Hydrolases"/>
    <property type="match status" value="1"/>
</dbReference>
<feature type="domain" description="AB hydrolase-1" evidence="6">
    <location>
        <begin position="83"/>
        <end position="162"/>
    </location>
</feature>
<dbReference type="InterPro" id="IPR029058">
    <property type="entry name" value="AB_hydrolase_fold"/>
</dbReference>
<evidence type="ECO:0000256" key="4">
    <source>
        <dbReference type="ARBA" id="ARBA00022490"/>
    </source>
</evidence>
<dbReference type="AlphaFoldDB" id="B3RRR2"/>
<accession>B3RRR2</accession>
<dbReference type="Proteomes" id="UP000009022">
    <property type="component" value="Unassembled WGS sequence"/>
</dbReference>
<comment type="similarity">
    <text evidence="2">Belongs to the AB hydrolase superfamily.</text>
</comment>
<dbReference type="OrthoDB" id="10264550at2759"/>
<evidence type="ECO:0000256" key="2">
    <source>
        <dbReference type="ARBA" id="ARBA00008645"/>
    </source>
</evidence>
<dbReference type="RefSeq" id="XP_002110911.1">
    <property type="nucleotide sequence ID" value="XM_002110875.1"/>
</dbReference>
<dbReference type="InterPro" id="IPR000073">
    <property type="entry name" value="AB_hydrolase_1"/>
</dbReference>
<organism evidence="7 8">
    <name type="scientific">Trichoplax adhaerens</name>
    <name type="common">Trichoplax reptans</name>
    <dbReference type="NCBI Taxonomy" id="10228"/>
    <lineage>
        <taxon>Eukaryota</taxon>
        <taxon>Metazoa</taxon>
        <taxon>Placozoa</taxon>
        <taxon>Uniplacotomia</taxon>
        <taxon>Trichoplacea</taxon>
        <taxon>Trichoplacidae</taxon>
        <taxon>Trichoplax</taxon>
    </lineage>
</organism>
<reference evidence="7 8" key="1">
    <citation type="journal article" date="2008" name="Nature">
        <title>The Trichoplax genome and the nature of placozoans.</title>
        <authorList>
            <person name="Srivastava M."/>
            <person name="Begovic E."/>
            <person name="Chapman J."/>
            <person name="Putnam N.H."/>
            <person name="Hellsten U."/>
            <person name="Kawashima T."/>
            <person name="Kuo A."/>
            <person name="Mitros T."/>
            <person name="Salamov A."/>
            <person name="Carpenter M.L."/>
            <person name="Signorovitch A.Y."/>
            <person name="Moreno M.A."/>
            <person name="Kamm K."/>
            <person name="Grimwood J."/>
            <person name="Schmutz J."/>
            <person name="Shapiro H."/>
            <person name="Grigoriev I.V."/>
            <person name="Buss L.W."/>
            <person name="Schierwater B."/>
            <person name="Dellaporta S.L."/>
            <person name="Rokhsar D.S."/>
        </authorList>
    </citation>
    <scope>NUCLEOTIDE SEQUENCE [LARGE SCALE GENOMIC DNA]</scope>
    <source>
        <strain evidence="7 8">Grell-BS-1999</strain>
    </source>
</reference>
<dbReference type="Gene3D" id="3.40.50.1820">
    <property type="entry name" value="alpha/beta hydrolase"/>
    <property type="match status" value="1"/>
</dbReference>
<dbReference type="GO" id="GO:0005737">
    <property type="term" value="C:cytoplasm"/>
    <property type="evidence" value="ECO:0007669"/>
    <property type="project" value="UniProtKB-SubCell"/>
</dbReference>
<evidence type="ECO:0000259" key="6">
    <source>
        <dbReference type="Pfam" id="PF00561"/>
    </source>
</evidence>
<dbReference type="HOGENOM" id="CLU_052260_0_0_1"/>
<dbReference type="CTD" id="6752124"/>
<proteinExistence type="inferred from homology"/>
<protein>
    <recommendedName>
        <fullName evidence="3">Maspardin</fullName>
    </recommendedName>
</protein>
<dbReference type="KEGG" id="tad:TRIADDRAFT_22848"/>
<feature type="coiled-coil region" evidence="5">
    <location>
        <begin position="288"/>
        <end position="315"/>
    </location>
</feature>
<dbReference type="PANTHER" id="PTHR15913:SF0">
    <property type="entry name" value="MASPARDIN"/>
    <property type="match status" value="1"/>
</dbReference>
<gene>
    <name evidence="7" type="ORF">TRIADDRAFT_22848</name>
</gene>
<evidence type="ECO:0000313" key="8">
    <source>
        <dbReference type="Proteomes" id="UP000009022"/>
    </source>
</evidence>
<dbReference type="InParanoid" id="B3RRR2"/>
<dbReference type="GeneID" id="6752124"/>